<dbReference type="Gene3D" id="3.55.50.10">
    <property type="entry name" value="Baseplate protein-like domains"/>
    <property type="match status" value="1"/>
</dbReference>
<keyword evidence="4" id="KW-1185">Reference proteome</keyword>
<proteinExistence type="predicted"/>
<comment type="caution">
    <text evidence="3">The sequence shown here is derived from an EMBL/GenBank/DDBJ whole genome shotgun (WGS) entry which is preliminary data.</text>
</comment>
<evidence type="ECO:0000259" key="2">
    <source>
        <dbReference type="Pfam" id="PF04717"/>
    </source>
</evidence>
<feature type="domain" description="Gp5/Type VI secretion system Vgr protein OB-fold" evidence="2">
    <location>
        <begin position="300"/>
        <end position="363"/>
    </location>
</feature>
<feature type="compositionally biased region" description="Gly residues" evidence="1">
    <location>
        <begin position="718"/>
        <end position="727"/>
    </location>
</feature>
<sequence length="901" mass="99768">MSGIDKFYGLEHIRFDSPYDIQQITDVRLERRVNEHAKLVLTGIIPEQKRHSCIFESTSNDLIALFVKDNAGGDSKPLFRGLMTNLEVRMVRGIYYITVEAESYTVLYDRQYRTRSFQHASMSYENLIHHIIAPYSNSDCIDMASNNKTIPKCLVQYEETDWQFIKRLASHFGAVLIPDATTDGPKFFCGVPIGRNGEIHNEIYDYRKDLNEYRYALANGEHISNSDDFLVYKVESGKVFNMGDNITFRGDRWKVSAVDARMDGGLLKFRYELSKEPSMRQNFIYNDKIVGASLQGKILDVAKDTVKVHLEVDKQQSAGEASWFAYASLYTAEGNSGFYCMPEKGDSVMLYFPDGEEKNATAMSSVRKGGGSSPKHADPSVKYWGAPNGKELKMTPSEVSLTAQAGSIFIRMTDDGGIVVKSDKPLTITSKKNMSLDATKKLVISAQEGVEMTCDTSSIILDGQTDIQASVIKVEGLKKNPVTVAPMPELDAAEVQIEEAPKPEKKSFWGSLLDGVQLALDVVGMIPVVGEVADLANGAISLGRGDYVGAALSFAAACPIGGQVATGAKWARKIGKAAKGSKAGQAVIKAGVKIVKAGDRLKNVIDKADILKNVRRVWSQLGGVLTSARNLLSNLSMSNIVKKLKSKMDGIQSNLKDLGERLQEGFDNFIERLGGWELAPNGGGRIPSRRIKHQKIKQTEVQKNYLKAQAEMAENNGQGLGKGGSGKGNDKNKDEKHKQENDGKDRSNSDDEIKIKKYGEWKNDKSGNQKHHLNQDAAFKKDGNGNEVIPSEEGYTIELEGNAFKDIGSPHFMAHKTMEEFFNRYRKGDKKGLMPTNAEYSLALYKSLRKAGLNKKQALSAVEKAREQRLLYGLNDDDPIPKIPGQINSIHKHLFTRIKLK</sequence>
<dbReference type="SUPFAM" id="SSF69279">
    <property type="entry name" value="Phage tail proteins"/>
    <property type="match status" value="1"/>
</dbReference>
<feature type="region of interest" description="Disordered" evidence="1">
    <location>
        <begin position="715"/>
        <end position="753"/>
    </location>
</feature>
<evidence type="ECO:0000256" key="1">
    <source>
        <dbReference type="SAM" id="MobiDB-lite"/>
    </source>
</evidence>
<reference evidence="3 4" key="1">
    <citation type="submission" date="2020-09" db="EMBL/GenBank/DDBJ databases">
        <title>Paenibacillus sp. CAU 1523 isolated from sand of Haeundae Beach.</title>
        <authorList>
            <person name="Kim W."/>
        </authorList>
    </citation>
    <scope>NUCLEOTIDE SEQUENCE [LARGE SCALE GENOMIC DNA]</scope>
    <source>
        <strain evidence="3 4">CAU 1523</strain>
    </source>
</reference>
<evidence type="ECO:0000313" key="3">
    <source>
        <dbReference type="EMBL" id="MBD8498795.1"/>
    </source>
</evidence>
<evidence type="ECO:0000313" key="4">
    <source>
        <dbReference type="Proteomes" id="UP000634529"/>
    </source>
</evidence>
<dbReference type="Proteomes" id="UP000634529">
    <property type="component" value="Unassembled WGS sequence"/>
</dbReference>
<gene>
    <name evidence="3" type="ORF">IFO66_10835</name>
</gene>
<dbReference type="Pfam" id="PF04717">
    <property type="entry name" value="Phage_base_V"/>
    <property type="match status" value="1"/>
</dbReference>
<accession>A0ABR9AXF0</accession>
<feature type="compositionally biased region" description="Basic and acidic residues" evidence="1">
    <location>
        <begin position="728"/>
        <end position="753"/>
    </location>
</feature>
<dbReference type="EMBL" id="JACYTN010000006">
    <property type="protein sequence ID" value="MBD8498795.1"/>
    <property type="molecule type" value="Genomic_DNA"/>
</dbReference>
<organism evidence="3 4">
    <name type="scientific">Paenibacillus arenosi</name>
    <dbReference type="NCBI Taxonomy" id="2774142"/>
    <lineage>
        <taxon>Bacteria</taxon>
        <taxon>Bacillati</taxon>
        <taxon>Bacillota</taxon>
        <taxon>Bacilli</taxon>
        <taxon>Bacillales</taxon>
        <taxon>Paenibacillaceae</taxon>
        <taxon>Paenibacillus</taxon>
    </lineage>
</organism>
<dbReference type="CDD" id="cd20745">
    <property type="entry name" value="FIX_RhsA_AHH_HNH-like"/>
    <property type="match status" value="1"/>
</dbReference>
<dbReference type="RefSeq" id="WP_192025163.1">
    <property type="nucleotide sequence ID" value="NZ_JACYTN010000006.1"/>
</dbReference>
<name>A0ABR9AXF0_9BACL</name>
<protein>
    <recommendedName>
        <fullName evidence="2">Gp5/Type VI secretion system Vgr protein OB-fold domain-containing protein</fullName>
    </recommendedName>
</protein>
<dbReference type="InterPro" id="IPR006531">
    <property type="entry name" value="Gp5/Vgr_OB"/>
</dbReference>